<evidence type="ECO:0000313" key="2">
    <source>
        <dbReference type="EMBL" id="QKX54992.1"/>
    </source>
</evidence>
<dbReference type="OrthoDB" id="5386674at2759"/>
<dbReference type="EMBL" id="CP055898">
    <property type="protein sequence ID" value="QKX54992.1"/>
    <property type="molecule type" value="Genomic_DNA"/>
</dbReference>
<dbReference type="RefSeq" id="XP_035341171.1">
    <property type="nucleotide sequence ID" value="XM_035485278.1"/>
</dbReference>
<sequence length="599" mass="65722">MERPRRFSFSLRQQHDIPRKARSQVTTIGNPIDALPLHTETQPTTMERREVICVSPTWKKDSKPRARSQSVPPRMGEGRQTSRRLVKKQPPVKQQHSRRESSTSSDNNNDNNNNNTRFGLISSISTRIRSRRPSISRSTTTPDGNLPALHGPRQSDQLNDIPAPRVSATLPPGFGATITRDLKQGPVPVLTPSPHPRGQERQEGQMNGYTVNHPGVDDNRHTLRRAGAPIHHPLSDEASHFQSSNAANRPQPDSSNARPIKSHSDRKDITIPDSLRIGRTKKLEPGPKSPKRARPKTNNNLPNYGLPKTDPQKQEQAQTCKDSQQKNSRAGQNTVSQSPGGQNSASQNTGNQITASISTSTSPQDPIAKPSEAPWPLPFKTGPEKEETTSNPEENKKPTPKPNTTKRLSPQQPLIIPRDSVATNDSSTLVADSPAVSNPPAADTLPKTTDTPSATPNSAATISPRAPLVAATQPKDKILRNTMSPRQDKYLAKIFVVCCQCNFWHDIPSALYAKMIIPEHLSFSEKQPGSTAAEKRLSGQARDSGIVRNAAANNQSAHSQRNSTEVPDNTVQCCWCSHAMAKACCTGWTTMVHLLEKHH</sequence>
<gene>
    <name evidence="2" type="ORF">TRUGW13939_02082</name>
</gene>
<feature type="compositionally biased region" description="Polar residues" evidence="1">
    <location>
        <begin position="446"/>
        <end position="461"/>
    </location>
</feature>
<organism evidence="2 3">
    <name type="scientific">Talaromyces rugulosus</name>
    <name type="common">Penicillium rugulosum</name>
    <dbReference type="NCBI Taxonomy" id="121627"/>
    <lineage>
        <taxon>Eukaryota</taxon>
        <taxon>Fungi</taxon>
        <taxon>Dikarya</taxon>
        <taxon>Ascomycota</taxon>
        <taxon>Pezizomycotina</taxon>
        <taxon>Eurotiomycetes</taxon>
        <taxon>Eurotiomycetidae</taxon>
        <taxon>Eurotiales</taxon>
        <taxon>Trichocomaceae</taxon>
        <taxon>Talaromyces</taxon>
        <taxon>Talaromyces sect. Islandici</taxon>
    </lineage>
</organism>
<feature type="compositionally biased region" description="Basic and acidic residues" evidence="1">
    <location>
        <begin position="382"/>
        <end position="397"/>
    </location>
</feature>
<feature type="compositionally biased region" description="Polar residues" evidence="1">
    <location>
        <begin position="240"/>
        <end position="257"/>
    </location>
</feature>
<dbReference type="AlphaFoldDB" id="A0A7H8QME7"/>
<feature type="region of interest" description="Disordered" evidence="1">
    <location>
        <begin position="1"/>
        <end position="221"/>
    </location>
</feature>
<keyword evidence="3" id="KW-1185">Reference proteome</keyword>
<dbReference type="Proteomes" id="UP000509510">
    <property type="component" value="Chromosome I"/>
</dbReference>
<reference evidence="3" key="1">
    <citation type="submission" date="2020-06" db="EMBL/GenBank/DDBJ databases">
        <title>A chromosome-scale genome assembly of Talaromyces rugulosus W13939.</title>
        <authorList>
            <person name="Wang B."/>
            <person name="Guo L."/>
            <person name="Ye K."/>
            <person name="Wang L."/>
        </authorList>
    </citation>
    <scope>NUCLEOTIDE SEQUENCE [LARGE SCALE GENOMIC DNA]</scope>
    <source>
        <strain evidence="3">W13939</strain>
    </source>
</reference>
<name>A0A7H8QME7_TALRU</name>
<dbReference type="GeneID" id="55989592"/>
<feature type="compositionally biased region" description="Polar residues" evidence="1">
    <location>
        <begin position="314"/>
        <end position="364"/>
    </location>
</feature>
<protein>
    <submittedName>
        <fullName evidence="2">Uncharacterized protein</fullName>
    </submittedName>
</protein>
<accession>A0A7H8QME7</accession>
<dbReference type="KEGG" id="trg:TRUGW13939_02082"/>
<evidence type="ECO:0000313" key="3">
    <source>
        <dbReference type="Proteomes" id="UP000509510"/>
    </source>
</evidence>
<feature type="compositionally biased region" description="Polar residues" evidence="1">
    <location>
        <begin position="421"/>
        <end position="430"/>
    </location>
</feature>
<feature type="region of interest" description="Disordered" evidence="1">
    <location>
        <begin position="233"/>
        <end position="474"/>
    </location>
</feature>
<feature type="compositionally biased region" description="Low complexity" evidence="1">
    <location>
        <begin position="102"/>
        <end position="127"/>
    </location>
</feature>
<evidence type="ECO:0000256" key="1">
    <source>
        <dbReference type="SAM" id="MobiDB-lite"/>
    </source>
</evidence>
<proteinExistence type="predicted"/>